<dbReference type="GO" id="GO:0070681">
    <property type="term" value="P:glutaminyl-tRNAGln biosynthesis via transamidation"/>
    <property type="evidence" value="ECO:0007669"/>
    <property type="project" value="TreeGrafter"/>
</dbReference>
<organism evidence="2 3">
    <name type="scientific">Ruicaihuangia caeni</name>
    <dbReference type="NCBI Taxonomy" id="3042517"/>
    <lineage>
        <taxon>Bacteria</taxon>
        <taxon>Bacillati</taxon>
        <taxon>Actinomycetota</taxon>
        <taxon>Actinomycetes</taxon>
        <taxon>Micrococcales</taxon>
        <taxon>Microbacteriaceae</taxon>
        <taxon>Ruicaihuangia</taxon>
    </lineage>
</organism>
<keyword evidence="1" id="KW-0436">Ligase</keyword>
<evidence type="ECO:0000256" key="1">
    <source>
        <dbReference type="HAMAP-Rule" id="MF_00122"/>
    </source>
</evidence>
<dbReference type="InterPro" id="IPR036113">
    <property type="entry name" value="Asp/Glu-ADT_sf_sub_c"/>
</dbReference>
<evidence type="ECO:0000313" key="2">
    <source>
        <dbReference type="EMBL" id="MDI2097743.1"/>
    </source>
</evidence>
<dbReference type="NCBIfam" id="TIGR00135">
    <property type="entry name" value="gatC"/>
    <property type="match status" value="1"/>
</dbReference>
<gene>
    <name evidence="1 2" type="primary">gatC</name>
    <name evidence="2" type="ORF">QF206_02005</name>
</gene>
<dbReference type="Pfam" id="PF02686">
    <property type="entry name" value="GatC"/>
    <property type="match status" value="1"/>
</dbReference>
<comment type="catalytic activity">
    <reaction evidence="1">
        <text>L-glutamyl-tRNA(Gln) + L-glutamine + ATP + H2O = L-glutaminyl-tRNA(Gln) + L-glutamate + ADP + phosphate + H(+)</text>
        <dbReference type="Rhea" id="RHEA:17521"/>
        <dbReference type="Rhea" id="RHEA-COMP:9681"/>
        <dbReference type="Rhea" id="RHEA-COMP:9684"/>
        <dbReference type="ChEBI" id="CHEBI:15377"/>
        <dbReference type="ChEBI" id="CHEBI:15378"/>
        <dbReference type="ChEBI" id="CHEBI:29985"/>
        <dbReference type="ChEBI" id="CHEBI:30616"/>
        <dbReference type="ChEBI" id="CHEBI:43474"/>
        <dbReference type="ChEBI" id="CHEBI:58359"/>
        <dbReference type="ChEBI" id="CHEBI:78520"/>
        <dbReference type="ChEBI" id="CHEBI:78521"/>
        <dbReference type="ChEBI" id="CHEBI:456216"/>
    </reaction>
</comment>
<comment type="caution">
    <text evidence="2">The sequence shown here is derived from an EMBL/GenBank/DDBJ whole genome shotgun (WGS) entry which is preliminary data.</text>
</comment>
<evidence type="ECO:0000313" key="3">
    <source>
        <dbReference type="Proteomes" id="UP001321506"/>
    </source>
</evidence>
<dbReference type="PANTHER" id="PTHR15004:SF0">
    <property type="entry name" value="GLUTAMYL-TRNA(GLN) AMIDOTRANSFERASE SUBUNIT C, MITOCHONDRIAL"/>
    <property type="match status" value="1"/>
</dbReference>
<dbReference type="RefSeq" id="WP_281487523.1">
    <property type="nucleotide sequence ID" value="NZ_CP159582.1"/>
</dbReference>
<keyword evidence="1" id="KW-0648">Protein biosynthesis</keyword>
<dbReference type="EMBL" id="JASATX010000001">
    <property type="protein sequence ID" value="MDI2097743.1"/>
    <property type="molecule type" value="Genomic_DNA"/>
</dbReference>
<keyword evidence="1" id="KW-0067">ATP-binding</keyword>
<dbReference type="PANTHER" id="PTHR15004">
    <property type="entry name" value="GLUTAMYL-TRNA(GLN) AMIDOTRANSFERASE SUBUNIT C, MITOCHONDRIAL"/>
    <property type="match status" value="1"/>
</dbReference>
<dbReference type="HAMAP" id="MF_00122">
    <property type="entry name" value="GatC"/>
    <property type="match status" value="1"/>
</dbReference>
<keyword evidence="1" id="KW-0547">Nucleotide-binding</keyword>
<dbReference type="GO" id="GO:0006412">
    <property type="term" value="P:translation"/>
    <property type="evidence" value="ECO:0007669"/>
    <property type="project" value="UniProtKB-UniRule"/>
</dbReference>
<comment type="similarity">
    <text evidence="1">Belongs to the GatC family.</text>
</comment>
<comment type="function">
    <text evidence="1">Allows the formation of correctly charged Asn-tRNA(Asn) or Gln-tRNA(Gln) through the transamidation of misacylated Asp-tRNA(Asn) or Glu-tRNA(Gln) in organisms which lack either or both of asparaginyl-tRNA or glutaminyl-tRNA synthetases. The reaction takes place in the presence of glutamine and ATP through an activated phospho-Asp-tRNA(Asn) or phospho-Glu-tRNA(Gln).</text>
</comment>
<reference evidence="2 3" key="1">
    <citation type="submission" date="2023-04" db="EMBL/GenBank/DDBJ databases">
        <title>Klugiella caeni sp. nov. isolated from the sludge of biochemical tank.</title>
        <authorList>
            <person name="Geng K."/>
        </authorList>
    </citation>
    <scope>NUCLEOTIDE SEQUENCE [LARGE SCALE GENOMIC DNA]</scope>
    <source>
        <strain evidence="2 3">YN-L-19</strain>
    </source>
</reference>
<dbReference type="GO" id="GO:0050567">
    <property type="term" value="F:glutaminyl-tRNA synthase (glutamine-hydrolyzing) activity"/>
    <property type="evidence" value="ECO:0007669"/>
    <property type="project" value="UniProtKB-UniRule"/>
</dbReference>
<dbReference type="AlphaFoldDB" id="A0AAW6T7G1"/>
<dbReference type="SUPFAM" id="SSF141000">
    <property type="entry name" value="Glu-tRNAGln amidotransferase C subunit"/>
    <property type="match status" value="1"/>
</dbReference>
<dbReference type="GO" id="GO:0005524">
    <property type="term" value="F:ATP binding"/>
    <property type="evidence" value="ECO:0007669"/>
    <property type="project" value="UniProtKB-KW"/>
</dbReference>
<sequence>MSESSTADITAEQVAHLAHLARIDLTPEELQRLTGELAQIVHAVEKVTEVATSDIPATSHPVALHNVFRPDVVGATLSTEAALAGAPEHDGSRFKVSAILGEEQ</sequence>
<dbReference type="GO" id="GO:0006450">
    <property type="term" value="P:regulation of translational fidelity"/>
    <property type="evidence" value="ECO:0007669"/>
    <property type="project" value="InterPro"/>
</dbReference>
<name>A0AAW6T7G1_9MICO</name>
<dbReference type="Proteomes" id="UP001321506">
    <property type="component" value="Unassembled WGS sequence"/>
</dbReference>
<dbReference type="InterPro" id="IPR003837">
    <property type="entry name" value="GatC"/>
</dbReference>
<comment type="subunit">
    <text evidence="1">Heterotrimer of A, B and C subunits.</text>
</comment>
<protein>
    <recommendedName>
        <fullName evidence="1">Aspartyl/glutamyl-tRNA(Asn/Gln) amidotransferase subunit C</fullName>
        <shortName evidence="1">Asp/Glu-ADT subunit C</shortName>
        <ecNumber evidence="1">6.3.5.-</ecNumber>
    </recommendedName>
</protein>
<proteinExistence type="inferred from homology"/>
<comment type="catalytic activity">
    <reaction evidence="1">
        <text>L-aspartyl-tRNA(Asn) + L-glutamine + ATP + H2O = L-asparaginyl-tRNA(Asn) + L-glutamate + ADP + phosphate + 2 H(+)</text>
        <dbReference type="Rhea" id="RHEA:14513"/>
        <dbReference type="Rhea" id="RHEA-COMP:9674"/>
        <dbReference type="Rhea" id="RHEA-COMP:9677"/>
        <dbReference type="ChEBI" id="CHEBI:15377"/>
        <dbReference type="ChEBI" id="CHEBI:15378"/>
        <dbReference type="ChEBI" id="CHEBI:29985"/>
        <dbReference type="ChEBI" id="CHEBI:30616"/>
        <dbReference type="ChEBI" id="CHEBI:43474"/>
        <dbReference type="ChEBI" id="CHEBI:58359"/>
        <dbReference type="ChEBI" id="CHEBI:78515"/>
        <dbReference type="ChEBI" id="CHEBI:78516"/>
        <dbReference type="ChEBI" id="CHEBI:456216"/>
    </reaction>
</comment>
<keyword evidence="3" id="KW-1185">Reference proteome</keyword>
<dbReference type="EC" id="6.3.5.-" evidence="1"/>
<dbReference type="Gene3D" id="1.10.20.60">
    <property type="entry name" value="Glu-tRNAGln amidotransferase C subunit, N-terminal domain"/>
    <property type="match status" value="1"/>
</dbReference>
<accession>A0AAW6T7G1</accession>